<dbReference type="Proteomes" id="UP000824120">
    <property type="component" value="Chromosome 6"/>
</dbReference>
<gene>
    <name evidence="1" type="ORF">H5410_031186</name>
</gene>
<evidence type="ECO:0000313" key="2">
    <source>
        <dbReference type="Proteomes" id="UP000824120"/>
    </source>
</evidence>
<sequence length="132" mass="15018">MSPNCGLINTPNLNFCLSSSKTQVRQFKNDVSNSTTQDSIMNVHTGFNLLMQGSIVYSKTQVVTHHYQRFSSSQHLLQMQVQAQLRYSNALTQRMISYSHTMVCPYFPIDNCFNSLNIKKVFSRLVMGLSAK</sequence>
<dbReference type="EMBL" id="JACXVP010000006">
    <property type="protein sequence ID" value="KAG5599816.1"/>
    <property type="molecule type" value="Genomic_DNA"/>
</dbReference>
<comment type="caution">
    <text evidence="1">The sequence shown here is derived from an EMBL/GenBank/DDBJ whole genome shotgun (WGS) entry which is preliminary data.</text>
</comment>
<organism evidence="1 2">
    <name type="scientific">Solanum commersonii</name>
    <name type="common">Commerson's wild potato</name>
    <name type="synonym">Commerson's nightshade</name>
    <dbReference type="NCBI Taxonomy" id="4109"/>
    <lineage>
        <taxon>Eukaryota</taxon>
        <taxon>Viridiplantae</taxon>
        <taxon>Streptophyta</taxon>
        <taxon>Embryophyta</taxon>
        <taxon>Tracheophyta</taxon>
        <taxon>Spermatophyta</taxon>
        <taxon>Magnoliopsida</taxon>
        <taxon>eudicotyledons</taxon>
        <taxon>Gunneridae</taxon>
        <taxon>Pentapetalae</taxon>
        <taxon>asterids</taxon>
        <taxon>lamiids</taxon>
        <taxon>Solanales</taxon>
        <taxon>Solanaceae</taxon>
        <taxon>Solanoideae</taxon>
        <taxon>Solaneae</taxon>
        <taxon>Solanum</taxon>
    </lineage>
</organism>
<evidence type="ECO:0000313" key="1">
    <source>
        <dbReference type="EMBL" id="KAG5599816.1"/>
    </source>
</evidence>
<proteinExistence type="predicted"/>
<protein>
    <submittedName>
        <fullName evidence="1">Uncharacterized protein</fullName>
    </submittedName>
</protein>
<dbReference type="AlphaFoldDB" id="A0A9J5YJI1"/>
<feature type="non-terminal residue" evidence="1">
    <location>
        <position position="1"/>
    </location>
</feature>
<reference evidence="1 2" key="1">
    <citation type="submission" date="2020-09" db="EMBL/GenBank/DDBJ databases">
        <title>De no assembly of potato wild relative species, Solanum commersonii.</title>
        <authorList>
            <person name="Cho K."/>
        </authorList>
    </citation>
    <scope>NUCLEOTIDE SEQUENCE [LARGE SCALE GENOMIC DNA]</scope>
    <source>
        <strain evidence="1">LZ3.2</strain>
        <tissue evidence="1">Leaf</tissue>
    </source>
</reference>
<name>A0A9J5YJI1_SOLCO</name>
<keyword evidence="2" id="KW-1185">Reference proteome</keyword>
<accession>A0A9J5YJI1</accession>